<name>A0AA86SFP1_9FABA</name>
<feature type="region of interest" description="Disordered" evidence="1">
    <location>
        <begin position="91"/>
        <end position="118"/>
    </location>
</feature>
<dbReference type="AlphaFoldDB" id="A0AA86SFP1"/>
<evidence type="ECO:0000313" key="3">
    <source>
        <dbReference type="Proteomes" id="UP001189624"/>
    </source>
</evidence>
<feature type="compositionally biased region" description="Basic and acidic residues" evidence="1">
    <location>
        <begin position="94"/>
        <end position="106"/>
    </location>
</feature>
<dbReference type="Gramene" id="rna-AYBTSS11_LOCUS8512">
    <property type="protein sequence ID" value="CAJ1938340.1"/>
    <property type="gene ID" value="gene-AYBTSS11_LOCUS8512"/>
</dbReference>
<accession>A0AA86SFP1</accession>
<keyword evidence="3" id="KW-1185">Reference proteome</keyword>
<evidence type="ECO:0000313" key="2">
    <source>
        <dbReference type="EMBL" id="CAJ1938340.1"/>
    </source>
</evidence>
<dbReference type="Proteomes" id="UP001189624">
    <property type="component" value="Chromosome 3"/>
</dbReference>
<sequence length="175" mass="19332">MASRAILRRRRSFIDQYVNNVFSSSSTSYVRSLERAIATTTPPIPCKHGRTPHRDLCDRFGLGKFGSAVPHERYSGFNAPIGVRWLTQSAAAAKNHDQEKNDEAVAKKRKEASPEECDQAVEGLTTAKAKAMAKRSQESQKEVQSVLRRVWTAFLGIGPALRAVASMSRSAFIVP</sequence>
<evidence type="ECO:0000256" key="1">
    <source>
        <dbReference type="SAM" id="MobiDB-lite"/>
    </source>
</evidence>
<organism evidence="2 3">
    <name type="scientific">Sphenostylis stenocarpa</name>
    <dbReference type="NCBI Taxonomy" id="92480"/>
    <lineage>
        <taxon>Eukaryota</taxon>
        <taxon>Viridiplantae</taxon>
        <taxon>Streptophyta</taxon>
        <taxon>Embryophyta</taxon>
        <taxon>Tracheophyta</taxon>
        <taxon>Spermatophyta</taxon>
        <taxon>Magnoliopsida</taxon>
        <taxon>eudicotyledons</taxon>
        <taxon>Gunneridae</taxon>
        <taxon>Pentapetalae</taxon>
        <taxon>rosids</taxon>
        <taxon>fabids</taxon>
        <taxon>Fabales</taxon>
        <taxon>Fabaceae</taxon>
        <taxon>Papilionoideae</taxon>
        <taxon>50 kb inversion clade</taxon>
        <taxon>NPAAA clade</taxon>
        <taxon>indigoferoid/millettioid clade</taxon>
        <taxon>Phaseoleae</taxon>
        <taxon>Sphenostylis</taxon>
    </lineage>
</organism>
<dbReference type="EMBL" id="OY731400">
    <property type="protein sequence ID" value="CAJ1938340.1"/>
    <property type="molecule type" value="Genomic_DNA"/>
</dbReference>
<protein>
    <submittedName>
        <fullName evidence="2">Uncharacterized protein</fullName>
    </submittedName>
</protein>
<gene>
    <name evidence="2" type="ORF">AYBTSS11_LOCUS8512</name>
</gene>
<reference evidence="2" key="1">
    <citation type="submission" date="2023-10" db="EMBL/GenBank/DDBJ databases">
        <authorList>
            <person name="Domelevo Entfellner J.-B."/>
        </authorList>
    </citation>
    <scope>NUCLEOTIDE SEQUENCE</scope>
</reference>
<proteinExistence type="predicted"/>